<dbReference type="AlphaFoldDB" id="A0A2A7NBQ0"/>
<comment type="caution">
    <text evidence="1">The sequence shown here is derived from an EMBL/GenBank/DDBJ whole genome shotgun (WGS) entry which is preliminary data.</text>
</comment>
<dbReference type="EMBL" id="PDCP01000006">
    <property type="protein sequence ID" value="PEG41475.1"/>
    <property type="molecule type" value="Genomic_DNA"/>
</dbReference>
<reference evidence="1 2" key="1">
    <citation type="submission" date="2017-10" db="EMBL/GenBank/DDBJ databases">
        <title>The new phylogeny of genus Mycobacterium.</title>
        <authorList>
            <person name="Tortoli E."/>
            <person name="Trovato A."/>
            <person name="Cirillo D.M."/>
        </authorList>
    </citation>
    <scope>NUCLEOTIDE SEQUENCE [LARGE SCALE GENOMIC DNA]</scope>
    <source>
        <strain evidence="1 2">CCUG37673</strain>
    </source>
</reference>
<evidence type="ECO:0000313" key="1">
    <source>
        <dbReference type="EMBL" id="PEG41475.1"/>
    </source>
</evidence>
<protein>
    <submittedName>
        <fullName evidence="1">Uncharacterized protein</fullName>
    </submittedName>
</protein>
<dbReference type="Proteomes" id="UP000220914">
    <property type="component" value="Unassembled WGS sequence"/>
</dbReference>
<organism evidence="1 2">
    <name type="scientific">Mycolicibacterium agri</name>
    <name type="common">Mycobacterium agri</name>
    <dbReference type="NCBI Taxonomy" id="36811"/>
    <lineage>
        <taxon>Bacteria</taxon>
        <taxon>Bacillati</taxon>
        <taxon>Actinomycetota</taxon>
        <taxon>Actinomycetes</taxon>
        <taxon>Mycobacteriales</taxon>
        <taxon>Mycobacteriaceae</taxon>
        <taxon>Mycolicibacterium</taxon>
    </lineage>
</organism>
<proteinExistence type="predicted"/>
<keyword evidence="2" id="KW-1185">Reference proteome</keyword>
<gene>
    <name evidence="1" type="ORF">CQY20_05345</name>
</gene>
<accession>A0A2A7NBQ0</accession>
<sequence length="147" mass="15243">MTGMSAATAGAEAANGVMVPLTAFYRSCDFTVLQFVAATGFGSGQSTIHSSGNSVTAQVNFAIGTPNTAYQVRLIQGPRPGTQKCIAGDPGVASAVLHTDRNGTGSVTVTDTIEPWAKNAWVFMEGPPDPGQIRGEFYTSEILTAIN</sequence>
<evidence type="ECO:0000313" key="2">
    <source>
        <dbReference type="Proteomes" id="UP000220914"/>
    </source>
</evidence>
<name>A0A2A7NBQ0_MYCAG</name>